<accession>A0AAD8LYK9</accession>
<dbReference type="InterPro" id="IPR017451">
    <property type="entry name" value="F-box-assoc_interact_dom"/>
</dbReference>
<reference evidence="2" key="1">
    <citation type="submission" date="2023-02" db="EMBL/GenBank/DDBJ databases">
        <title>Genome of toxic invasive species Heracleum sosnowskyi carries increased number of genes despite the absence of recent whole-genome duplications.</title>
        <authorList>
            <person name="Schelkunov M."/>
            <person name="Shtratnikova V."/>
            <person name="Makarenko M."/>
            <person name="Klepikova A."/>
            <person name="Omelchenko D."/>
            <person name="Novikova G."/>
            <person name="Obukhova E."/>
            <person name="Bogdanov V."/>
            <person name="Penin A."/>
            <person name="Logacheva M."/>
        </authorList>
    </citation>
    <scope>NUCLEOTIDE SEQUENCE</scope>
    <source>
        <strain evidence="2">Hsosn_3</strain>
        <tissue evidence="2">Leaf</tissue>
    </source>
</reference>
<feature type="domain" description="F-box associated beta-propeller type 1" evidence="1">
    <location>
        <begin position="423"/>
        <end position="588"/>
    </location>
</feature>
<feature type="domain" description="F-box associated beta-propeller type 1" evidence="1">
    <location>
        <begin position="12"/>
        <end position="197"/>
    </location>
</feature>
<evidence type="ECO:0000313" key="3">
    <source>
        <dbReference type="Proteomes" id="UP001237642"/>
    </source>
</evidence>
<dbReference type="NCBIfam" id="TIGR01640">
    <property type="entry name" value="F_box_assoc_1"/>
    <property type="match status" value="2"/>
</dbReference>
<protein>
    <recommendedName>
        <fullName evidence="1">F-box associated beta-propeller type 1 domain-containing protein</fullName>
    </recommendedName>
</protein>
<name>A0AAD8LYK9_9APIA</name>
<comment type="caution">
    <text evidence="2">The sequence shown here is derived from an EMBL/GenBank/DDBJ whole genome shotgun (WGS) entry which is preliminary data.</text>
</comment>
<dbReference type="EMBL" id="JAUIZM010000014">
    <property type="protein sequence ID" value="KAK1352954.1"/>
    <property type="molecule type" value="Genomic_DNA"/>
</dbReference>
<dbReference type="Pfam" id="PF07734">
    <property type="entry name" value="FBA_1"/>
    <property type="match status" value="2"/>
</dbReference>
<dbReference type="AlphaFoldDB" id="A0AAD8LYK9"/>
<evidence type="ECO:0000259" key="1">
    <source>
        <dbReference type="Pfam" id="PF07734"/>
    </source>
</evidence>
<sequence>MEIVTCETTGWILALSNLRSQSFHMYNPVTGQHIVVQPPDRDDSMWHNTSLIVTRKSNQLKLLGLYYNKREYQVEGEVQTIGTNTWRSIEKVPPCAGCPISFKGRCHWLHSSEALINTFDADKEVFKVIQMPRGLKELLRAALGLLDGNLCLTTGNDEWAVWVMNKYGIQDSWTKTFVVSSVRNMEISISPDERIFILADCRYCNGKECLTVISIAGSTSRKCIYGGARVLNQVPVLRRLSPGLTLCASLMFGQSSSRIRTKNNMLPRTPSASFRCYMSCLFDGIPIMYPSHHWFRFSWLAPFPLDIPARVQGATTILSIFFGIRRSLLKFNIYPRFVVEKDNKVLLVQLDEALFTTSSPSNISVPRHSVFDLQIRQIFGAQPSVWLLIMTCKVSGWIVARNYHKAHHPFLGKQYFCQPYHMYNPITGQHIVVQQPKRDDLEWHCCALMYAQKSNRLKLLGFYRKSRGQLEADIQTIGTNTWRSIGEVPCHHYGYELPILLNGHCHWLDYKKAVINSFDAEEEVFQVIQTPLSFKNYAWHNLGSLNGCLCLSLSSFASVCDFDVWVMNKYGIEDSWTKKFVISGIQNLSAGALLEPLTCLKTGEILMLGDQTPFIRGKEKTNSTMICYNPHSTKSRYISSA</sequence>
<reference evidence="2" key="2">
    <citation type="submission" date="2023-05" db="EMBL/GenBank/DDBJ databases">
        <authorList>
            <person name="Schelkunov M.I."/>
        </authorList>
    </citation>
    <scope>NUCLEOTIDE SEQUENCE</scope>
    <source>
        <strain evidence="2">Hsosn_3</strain>
        <tissue evidence="2">Leaf</tissue>
    </source>
</reference>
<proteinExistence type="predicted"/>
<gene>
    <name evidence="2" type="ORF">POM88_052792</name>
</gene>
<evidence type="ECO:0000313" key="2">
    <source>
        <dbReference type="EMBL" id="KAK1352954.1"/>
    </source>
</evidence>
<dbReference type="PANTHER" id="PTHR31672:SF13">
    <property type="entry name" value="F-BOX PROTEIN CPR30-LIKE"/>
    <property type="match status" value="1"/>
</dbReference>
<keyword evidence="3" id="KW-1185">Reference proteome</keyword>
<dbReference type="InterPro" id="IPR050796">
    <property type="entry name" value="SCF_F-box_component"/>
</dbReference>
<dbReference type="InterPro" id="IPR006527">
    <property type="entry name" value="F-box-assoc_dom_typ1"/>
</dbReference>
<organism evidence="2 3">
    <name type="scientific">Heracleum sosnowskyi</name>
    <dbReference type="NCBI Taxonomy" id="360622"/>
    <lineage>
        <taxon>Eukaryota</taxon>
        <taxon>Viridiplantae</taxon>
        <taxon>Streptophyta</taxon>
        <taxon>Embryophyta</taxon>
        <taxon>Tracheophyta</taxon>
        <taxon>Spermatophyta</taxon>
        <taxon>Magnoliopsida</taxon>
        <taxon>eudicotyledons</taxon>
        <taxon>Gunneridae</taxon>
        <taxon>Pentapetalae</taxon>
        <taxon>asterids</taxon>
        <taxon>campanulids</taxon>
        <taxon>Apiales</taxon>
        <taxon>Apiaceae</taxon>
        <taxon>Apioideae</taxon>
        <taxon>apioid superclade</taxon>
        <taxon>Tordylieae</taxon>
        <taxon>Tordyliinae</taxon>
        <taxon>Heracleum</taxon>
    </lineage>
</organism>
<dbReference type="PANTHER" id="PTHR31672">
    <property type="entry name" value="BNACNNG10540D PROTEIN"/>
    <property type="match status" value="1"/>
</dbReference>
<dbReference type="Proteomes" id="UP001237642">
    <property type="component" value="Unassembled WGS sequence"/>
</dbReference>